<accession>A0ABU3R7H1</accession>
<keyword evidence="3" id="KW-1185">Reference proteome</keyword>
<name>A0ABU3R7H1_9BACL</name>
<dbReference type="PANTHER" id="PTHR13696">
    <property type="entry name" value="P-LOOP CONTAINING NUCLEOSIDE TRIPHOSPHATE HYDROLASE"/>
    <property type="match status" value="1"/>
</dbReference>
<dbReference type="RefSeq" id="WP_315949597.1">
    <property type="nucleotide sequence ID" value="NZ_JAWCUD010000001.1"/>
</dbReference>
<reference evidence="2 3" key="1">
    <citation type="submission" date="2023-10" db="EMBL/GenBank/DDBJ databases">
        <title>Paenibacillus strain PFR10 Genome sequencing and assembly.</title>
        <authorList>
            <person name="Kim I."/>
        </authorList>
    </citation>
    <scope>NUCLEOTIDE SEQUENCE [LARGE SCALE GENOMIC DNA]</scope>
    <source>
        <strain evidence="2 3">PFR10</strain>
    </source>
</reference>
<gene>
    <name evidence="2" type="ORF">RQP52_03905</name>
</gene>
<dbReference type="Gene3D" id="3.40.50.300">
    <property type="entry name" value="P-loop containing nucleotide triphosphate hydrolases"/>
    <property type="match status" value="1"/>
</dbReference>
<dbReference type="InterPro" id="IPR002586">
    <property type="entry name" value="CobQ/CobB/MinD/ParA_Nub-bd_dom"/>
</dbReference>
<dbReference type="Proteomes" id="UP001260980">
    <property type="component" value="Unassembled WGS sequence"/>
</dbReference>
<proteinExistence type="predicted"/>
<dbReference type="EMBL" id="JAWCUD010000001">
    <property type="protein sequence ID" value="MDU0200219.1"/>
    <property type="molecule type" value="Genomic_DNA"/>
</dbReference>
<dbReference type="PANTHER" id="PTHR13696:SF52">
    <property type="entry name" value="PARA FAMILY PROTEIN CT_582"/>
    <property type="match status" value="1"/>
</dbReference>
<comment type="caution">
    <text evidence="2">The sequence shown here is derived from an EMBL/GenBank/DDBJ whole genome shotgun (WGS) entry which is preliminary data.</text>
</comment>
<organism evidence="2 3">
    <name type="scientific">Paenibacillus violae</name>
    <dbReference type="NCBI Taxonomy" id="3077234"/>
    <lineage>
        <taxon>Bacteria</taxon>
        <taxon>Bacillati</taxon>
        <taxon>Bacillota</taxon>
        <taxon>Bacilli</taxon>
        <taxon>Bacillales</taxon>
        <taxon>Paenibacillaceae</taxon>
        <taxon>Paenibacillus</taxon>
    </lineage>
</organism>
<evidence type="ECO:0000313" key="2">
    <source>
        <dbReference type="EMBL" id="MDU0200219.1"/>
    </source>
</evidence>
<dbReference type="Pfam" id="PF01656">
    <property type="entry name" value="CbiA"/>
    <property type="match status" value="1"/>
</dbReference>
<dbReference type="InterPro" id="IPR027417">
    <property type="entry name" value="P-loop_NTPase"/>
</dbReference>
<dbReference type="SUPFAM" id="SSF52540">
    <property type="entry name" value="P-loop containing nucleoside triphosphate hydrolases"/>
    <property type="match status" value="1"/>
</dbReference>
<dbReference type="Gene3D" id="3.40.50.10850">
    <property type="entry name" value="Ntrc-like two-domain protein"/>
    <property type="match status" value="1"/>
</dbReference>
<feature type="domain" description="CobQ/CobB/MinD/ParA nucleotide binding" evidence="1">
    <location>
        <begin position="131"/>
        <end position="304"/>
    </location>
</feature>
<evidence type="ECO:0000313" key="3">
    <source>
        <dbReference type="Proteomes" id="UP001260980"/>
    </source>
</evidence>
<protein>
    <recommendedName>
        <fullName evidence="1">CobQ/CobB/MinD/ParA nucleotide binding domain-containing protein</fullName>
    </recommendedName>
</protein>
<dbReference type="InterPro" id="IPR050678">
    <property type="entry name" value="DNA_Partitioning_ATPase"/>
</dbReference>
<sequence>MKRFQLYVLDDDEEYAQRLASYIRASEFGERMQVKLFSKAELILEVLEAKQAVGVLLLSETYYRLLLDRRTNLHKMILSETITNSLDAETKVPFLYRFQSLHHLLTRLQAFYAEKLNEERSSHGTNKTTVISVYSSSGNSGKTMTAIHLAKQLSFRGERVFYLSLESVSSASLWLMGETGRFSQLIYYLKSSPELLGPKLQLLKSVDPQLRFDYLSPNDQIREMQEISGEQIRVLIDALISLNEYEYIIIDLEASVHPRIVKGLEVSDHIIWLVRDDLNDVYKTKVLYKQLGAMHNVHFVMNKYIGMQTNDFSELGREIAFNLPYIPEWKSIRSPEQMWASSLFSEQAYEMAAALCISYKTSVSRAEGAVAS</sequence>
<evidence type="ECO:0000259" key="1">
    <source>
        <dbReference type="Pfam" id="PF01656"/>
    </source>
</evidence>